<accession>A0A3B6NLX5</accession>
<dbReference type="Gramene" id="TraesCS6A03G0192500.1">
    <property type="protein sequence ID" value="TraesCS6A03G0192500.1.CDS1"/>
    <property type="gene ID" value="TraesCS6A03G0192500"/>
</dbReference>
<dbReference type="GeneID" id="123130260"/>
<dbReference type="Gramene" id="TraesCS6A02G085000.1">
    <property type="protein sequence ID" value="TraesCS6A02G085000.1.cds1"/>
    <property type="gene ID" value="TraesCS6A02G085000"/>
</dbReference>
<reference evidence="2" key="1">
    <citation type="submission" date="2018-08" db="EMBL/GenBank/DDBJ databases">
        <authorList>
            <person name="Rossello M."/>
        </authorList>
    </citation>
    <scope>NUCLEOTIDE SEQUENCE [LARGE SCALE GENOMIC DNA]</scope>
    <source>
        <strain evidence="2">cv. Chinese Spring</strain>
    </source>
</reference>
<dbReference type="Gramene" id="TraesARI6A03G03217910.1">
    <property type="protein sequence ID" value="TraesARI6A03G03217910.1.CDS1"/>
    <property type="gene ID" value="TraesARI6A03G03217910"/>
</dbReference>
<feature type="compositionally biased region" description="Low complexity" evidence="1">
    <location>
        <begin position="1"/>
        <end position="14"/>
    </location>
</feature>
<evidence type="ECO:0000313" key="2">
    <source>
        <dbReference type="EnsemblPlants" id="TraesCS6A02G085000.1.cds1"/>
    </source>
</evidence>
<dbReference type="STRING" id="4565.A0A3B6NLX5"/>
<keyword evidence="3" id="KW-1185">Reference proteome</keyword>
<dbReference type="GO" id="GO:0098869">
    <property type="term" value="P:cellular oxidant detoxification"/>
    <property type="evidence" value="ECO:0007669"/>
    <property type="project" value="InterPro"/>
</dbReference>
<gene>
    <name evidence="2" type="primary">LOC123130260</name>
</gene>
<dbReference type="Gramene" id="TraesCLE_scaffold_077680_01G000200.1">
    <property type="protein sequence ID" value="TraesCLE_scaffold_077680_01G000200.1"/>
    <property type="gene ID" value="TraesCLE_scaffold_077680_01G000200"/>
</dbReference>
<dbReference type="SMR" id="A0A3B6NLX5"/>
<dbReference type="InterPro" id="IPR039282">
    <property type="entry name" value="LSU"/>
</dbReference>
<dbReference type="EnsemblPlants" id="TraesCS6A02G085000.1">
    <property type="protein sequence ID" value="TraesCS6A02G085000.1.cds1"/>
    <property type="gene ID" value="TraesCS6A02G085000"/>
</dbReference>
<dbReference type="PANTHER" id="PTHR34283">
    <property type="entry name" value="PROTEIN RESPONSE TO LOW SULFUR 1"/>
    <property type="match status" value="1"/>
</dbReference>
<dbReference type="AlphaFoldDB" id="A0A3B6NLX5"/>
<feature type="region of interest" description="Disordered" evidence="1">
    <location>
        <begin position="1"/>
        <end position="31"/>
    </location>
</feature>
<dbReference type="RefSeq" id="XP_044406133.1">
    <property type="nucleotide sequence ID" value="XM_044550198.1"/>
</dbReference>
<dbReference type="Gramene" id="TraesLDM6A03G03266100.1">
    <property type="protein sequence ID" value="TraesLDM6A03G03266100.1.CDS1"/>
    <property type="gene ID" value="TraesLDM6A03G03266100"/>
</dbReference>
<evidence type="ECO:0000313" key="3">
    <source>
        <dbReference type="Proteomes" id="UP000019116"/>
    </source>
</evidence>
<dbReference type="OMA" id="NDVKEGM"/>
<reference evidence="2" key="2">
    <citation type="submission" date="2018-10" db="UniProtKB">
        <authorList>
            <consortium name="EnsemblPlants"/>
        </authorList>
    </citation>
    <scope>IDENTIFICATION</scope>
</reference>
<evidence type="ECO:0000256" key="1">
    <source>
        <dbReference type="SAM" id="MobiDB-lite"/>
    </source>
</evidence>
<dbReference type="PANTHER" id="PTHR34283:SF1">
    <property type="entry name" value="PROTEIN RESPONSE TO LOW SULFUR 1"/>
    <property type="match status" value="1"/>
</dbReference>
<name>A0A3B6NLX5_WHEAT</name>
<organism evidence="2">
    <name type="scientific">Triticum aestivum</name>
    <name type="common">Wheat</name>
    <dbReference type="NCBI Taxonomy" id="4565"/>
    <lineage>
        <taxon>Eukaryota</taxon>
        <taxon>Viridiplantae</taxon>
        <taxon>Streptophyta</taxon>
        <taxon>Embryophyta</taxon>
        <taxon>Tracheophyta</taxon>
        <taxon>Spermatophyta</taxon>
        <taxon>Magnoliopsida</taxon>
        <taxon>Liliopsida</taxon>
        <taxon>Poales</taxon>
        <taxon>Poaceae</taxon>
        <taxon>BOP clade</taxon>
        <taxon>Pooideae</taxon>
        <taxon>Triticodae</taxon>
        <taxon>Triticeae</taxon>
        <taxon>Triticinae</taxon>
        <taxon>Triticum</taxon>
    </lineage>
</organism>
<proteinExistence type="predicted"/>
<dbReference type="Pfam" id="PF24980">
    <property type="entry name" value="LSU"/>
    <property type="match status" value="1"/>
</dbReference>
<dbReference type="Gramene" id="TraesROB_scaffold_032247_01G000600.1">
    <property type="protein sequence ID" value="TraesROB_scaffold_032247_01G000600.1"/>
    <property type="gene ID" value="TraesROB_scaffold_032247_01G000600"/>
</dbReference>
<dbReference type="Proteomes" id="UP000019116">
    <property type="component" value="Chromosome 6A"/>
</dbReference>
<protein>
    <submittedName>
        <fullName evidence="2">Uncharacterized protein</fullName>
    </submittedName>
</protein>
<dbReference type="Gramene" id="TraesJUL6A03G03288900.1">
    <property type="protein sequence ID" value="TraesJUL6A03G03288900.1.CDS1"/>
    <property type="gene ID" value="TraesJUL6A03G03288900"/>
</dbReference>
<sequence length="108" mass="11550">MAPSISIAAASPASGWKSGRKAGAAPAEGEADKEALLLRRRNAELEREVALLRAELEAARLRAEAAEEAEERLCAQLGEAECEALELARAYQGHVQELARELAAARSR</sequence>